<proteinExistence type="predicted"/>
<sequence length="958" mass="99915">MTLPPSGLHADARLEDLKDDATAARTTTPLDGVPVPVMLQPAVLEPAVLPPPPGRMQVSYSTSPPPPLWPAGETKVVELIEKTPEARSQFEQEREREGKLRASSSSSSRIPGLSAFQQRVAMVADEAAKDSASGEDAVRLRRGPSSDSQPQQPPSLPAGQGFGPAKEKEAPRNLDEEAGAVSLTASEGETFSGAPDSLEPSCIQKATPVPAPSAAPAPVLPAAHQQQQEATPRPRAPSSEALSASTSSAPRQAIGAKGKSSSIESLASPPPPPLLPKAASSDSITGMHQVTIPLGSAGVSITQRVAEPVALPALAAAAAACAATPTALTSSTEEPHCVTVACVSHPASAPATSTPATPTPASTQPPRSGAPAVTLVNLPSPAASSLTASSADSRADSPTDADGPVEADKAADKLGDRPADEPADRTADGPEKTDKTEKWDLPAERNSGERLAALLRPTVPTVPTLQALQRKSLPPMPLAADRVEQPAGAKAKVPEFMRVQLNRVDSKPAVNVVLSTATSPERGSRGSIGSLDPWAVEEVMVEASLPASLLGLRSKRSASKDDLAGSPPTSPLSASPPKVRSVATVPPRPCNPAAVLQPQALGRKPQTQPPPAKRPLCLSEDNNNVIIVEKKDLKKAGEQGPEDAAPAGVGRRTASRDSLQSSTEEKDKSRDSSVSPVLDGVVLRRKSLPREALGQDKARDDTPELMKVFARRSLKVRDSEGELSLPPLPTPLPRDSSVPVVEPPQASPPQQRANRDSDKENESSESPSTSPKSSPKTSPKEERAVTVAAGARFQRSVPQPSQEQPPRPAPLGEKPTKPAKPAAALELIIKDNNSNRLRVRKPDNALSNGGAANNNNHNNNNNILNNGAEKTEKTVAAVAPSSVVAKMSARWTLPAETKPPAGVPVVASTPAVVAAEAEADVAAEDANSAVPKFKRIQQRREEWEQRAKQSKSLQRAAQ</sequence>
<feature type="compositionally biased region" description="Low complexity" evidence="1">
    <location>
        <begin position="378"/>
        <end position="402"/>
    </location>
</feature>
<feature type="compositionally biased region" description="Basic and acidic residues" evidence="1">
    <location>
        <begin position="80"/>
        <end position="100"/>
    </location>
</feature>
<dbReference type="GeneID" id="117651005"/>
<feature type="compositionally biased region" description="Basic and acidic residues" evidence="1">
    <location>
        <begin position="693"/>
        <end position="704"/>
    </location>
</feature>
<feature type="region of interest" description="Disordered" evidence="1">
    <location>
        <begin position="15"/>
        <end position="34"/>
    </location>
</feature>
<evidence type="ECO:0000256" key="1">
    <source>
        <dbReference type="SAM" id="MobiDB-lite"/>
    </source>
</evidence>
<feature type="region of interest" description="Disordered" evidence="1">
    <location>
        <begin position="556"/>
        <end position="871"/>
    </location>
</feature>
<reference evidence="3" key="1">
    <citation type="submission" date="2025-08" db="UniProtKB">
        <authorList>
            <consortium name="RefSeq"/>
        </authorList>
    </citation>
    <scope>IDENTIFICATION</scope>
    <source>
        <tissue evidence="3">Total insect</tissue>
    </source>
</reference>
<dbReference type="KEGG" id="tpal:117651005"/>
<feature type="compositionally biased region" description="Basic and acidic residues" evidence="1">
    <location>
        <begin position="628"/>
        <end position="637"/>
    </location>
</feature>
<dbReference type="InParanoid" id="A0A6P8ZZI1"/>
<feature type="compositionally biased region" description="Low complexity" evidence="1">
    <location>
        <begin position="764"/>
        <end position="777"/>
    </location>
</feature>
<organism evidence="3">
    <name type="scientific">Thrips palmi</name>
    <name type="common">Melon thrips</name>
    <dbReference type="NCBI Taxonomy" id="161013"/>
    <lineage>
        <taxon>Eukaryota</taxon>
        <taxon>Metazoa</taxon>
        <taxon>Ecdysozoa</taxon>
        <taxon>Arthropoda</taxon>
        <taxon>Hexapoda</taxon>
        <taxon>Insecta</taxon>
        <taxon>Pterygota</taxon>
        <taxon>Neoptera</taxon>
        <taxon>Paraneoptera</taxon>
        <taxon>Thysanoptera</taxon>
        <taxon>Terebrantia</taxon>
        <taxon>Thripoidea</taxon>
        <taxon>Thripidae</taxon>
        <taxon>Thrips</taxon>
    </lineage>
</organism>
<dbReference type="RefSeq" id="XP_034250585.1">
    <property type="nucleotide sequence ID" value="XM_034394694.1"/>
</dbReference>
<name>A0A6P8ZZI1_THRPL</name>
<feature type="compositionally biased region" description="Basic and acidic residues" evidence="1">
    <location>
        <begin position="406"/>
        <end position="448"/>
    </location>
</feature>
<feature type="compositionally biased region" description="Low complexity" evidence="1">
    <location>
        <begin position="844"/>
        <end position="868"/>
    </location>
</feature>
<feature type="compositionally biased region" description="Low complexity" evidence="1">
    <location>
        <begin position="236"/>
        <end position="249"/>
    </location>
</feature>
<dbReference type="OrthoDB" id="6621371at2759"/>
<protein>
    <submittedName>
        <fullName evidence="3">Proline-rich protein 36-like</fullName>
    </submittedName>
</protein>
<accession>A0A6P8ZZI1</accession>
<feature type="compositionally biased region" description="Low complexity" evidence="1">
    <location>
        <begin position="347"/>
        <end position="362"/>
    </location>
</feature>
<gene>
    <name evidence="3" type="primary">LOC117651005</name>
</gene>
<feature type="region of interest" description="Disordered" evidence="1">
    <location>
        <begin position="80"/>
        <end position="113"/>
    </location>
</feature>
<dbReference type="Proteomes" id="UP000515158">
    <property type="component" value="Unplaced"/>
</dbReference>
<evidence type="ECO:0000313" key="2">
    <source>
        <dbReference type="Proteomes" id="UP000515158"/>
    </source>
</evidence>
<feature type="region of interest" description="Disordered" evidence="1">
    <location>
        <begin position="125"/>
        <end position="283"/>
    </location>
</feature>
<keyword evidence="2" id="KW-1185">Reference proteome</keyword>
<dbReference type="AlphaFoldDB" id="A0A6P8ZZI1"/>
<feature type="compositionally biased region" description="Basic and acidic residues" evidence="1">
    <location>
        <begin position="753"/>
        <end position="762"/>
    </location>
</feature>
<feature type="region of interest" description="Disordered" evidence="1">
    <location>
        <begin position="347"/>
        <end position="452"/>
    </location>
</feature>
<feature type="compositionally biased region" description="Pro residues" evidence="1">
    <location>
        <begin position="209"/>
        <end position="219"/>
    </location>
</feature>
<evidence type="ECO:0000313" key="3">
    <source>
        <dbReference type="RefSeq" id="XP_034250585.1"/>
    </source>
</evidence>
<feature type="compositionally biased region" description="Basic and acidic residues" evidence="1">
    <location>
        <begin position="165"/>
        <end position="175"/>
    </location>
</feature>